<keyword evidence="2" id="KW-1185">Reference proteome</keyword>
<evidence type="ECO:0000313" key="2">
    <source>
        <dbReference type="Proteomes" id="UP000299102"/>
    </source>
</evidence>
<protein>
    <submittedName>
        <fullName evidence="1">Uncharacterized protein</fullName>
    </submittedName>
</protein>
<organism evidence="1 2">
    <name type="scientific">Eumeta variegata</name>
    <name type="common">Bagworm moth</name>
    <name type="synonym">Eumeta japonica</name>
    <dbReference type="NCBI Taxonomy" id="151549"/>
    <lineage>
        <taxon>Eukaryota</taxon>
        <taxon>Metazoa</taxon>
        <taxon>Ecdysozoa</taxon>
        <taxon>Arthropoda</taxon>
        <taxon>Hexapoda</taxon>
        <taxon>Insecta</taxon>
        <taxon>Pterygota</taxon>
        <taxon>Neoptera</taxon>
        <taxon>Endopterygota</taxon>
        <taxon>Lepidoptera</taxon>
        <taxon>Glossata</taxon>
        <taxon>Ditrysia</taxon>
        <taxon>Tineoidea</taxon>
        <taxon>Psychidae</taxon>
        <taxon>Oiketicinae</taxon>
        <taxon>Eumeta</taxon>
    </lineage>
</organism>
<comment type="caution">
    <text evidence="1">The sequence shown here is derived from an EMBL/GenBank/DDBJ whole genome shotgun (WGS) entry which is preliminary data.</text>
</comment>
<gene>
    <name evidence="1" type="ORF">EVAR_48736_1</name>
</gene>
<dbReference type="Proteomes" id="UP000299102">
    <property type="component" value="Unassembled WGS sequence"/>
</dbReference>
<accession>A0A4C1YFX8</accession>
<sequence>MEIAVSNKENSVVKRKDRILPRVLNFNATVSEVRNVPALVIRNSTAVGAQTRAQYVNAITTYVSGQNKLITPSIAGRARDWNTFSREVSGDMLRYTDRWHAPNERSTRTKYLVSLV</sequence>
<dbReference type="AlphaFoldDB" id="A0A4C1YFX8"/>
<proteinExistence type="predicted"/>
<name>A0A4C1YFX8_EUMVA</name>
<dbReference type="EMBL" id="BGZK01001234">
    <property type="protein sequence ID" value="GBP75056.1"/>
    <property type="molecule type" value="Genomic_DNA"/>
</dbReference>
<evidence type="ECO:0000313" key="1">
    <source>
        <dbReference type="EMBL" id="GBP75056.1"/>
    </source>
</evidence>
<reference evidence="1 2" key="1">
    <citation type="journal article" date="2019" name="Commun. Biol.">
        <title>The bagworm genome reveals a unique fibroin gene that provides high tensile strength.</title>
        <authorList>
            <person name="Kono N."/>
            <person name="Nakamura H."/>
            <person name="Ohtoshi R."/>
            <person name="Tomita M."/>
            <person name="Numata K."/>
            <person name="Arakawa K."/>
        </authorList>
    </citation>
    <scope>NUCLEOTIDE SEQUENCE [LARGE SCALE GENOMIC DNA]</scope>
</reference>